<dbReference type="Proteomes" id="UP000238390">
    <property type="component" value="Chromosome"/>
</dbReference>
<dbReference type="PANTHER" id="PTHR37533:SF2">
    <property type="entry name" value="FLAGELLAR HOOK-LENGTH CONTROL PROTEIN"/>
    <property type="match status" value="1"/>
</dbReference>
<keyword evidence="3" id="KW-0966">Cell projection</keyword>
<dbReference type="InterPro" id="IPR052563">
    <property type="entry name" value="FliK"/>
</dbReference>
<feature type="compositionally biased region" description="Basic and acidic residues" evidence="1">
    <location>
        <begin position="43"/>
        <end position="74"/>
    </location>
</feature>
<dbReference type="InterPro" id="IPR038610">
    <property type="entry name" value="FliK-like_C_sf"/>
</dbReference>
<feature type="compositionally biased region" description="Gly residues" evidence="1">
    <location>
        <begin position="381"/>
        <end position="394"/>
    </location>
</feature>
<name>A0A2R3J1H7_9PSED</name>
<dbReference type="InterPro" id="IPR021136">
    <property type="entry name" value="Flagellar_hook_control-like_C"/>
</dbReference>
<proteinExistence type="predicted"/>
<feature type="compositionally biased region" description="Low complexity" evidence="1">
    <location>
        <begin position="75"/>
        <end position="88"/>
    </location>
</feature>
<evidence type="ECO:0000313" key="4">
    <source>
        <dbReference type="Proteomes" id="UP000238390"/>
    </source>
</evidence>
<dbReference type="CDD" id="cd17470">
    <property type="entry name" value="T3SS_Flik_C"/>
    <property type="match status" value="1"/>
</dbReference>
<keyword evidence="3" id="KW-0969">Cilium</keyword>
<reference evidence="3 4" key="1">
    <citation type="submission" date="2018-02" db="EMBL/GenBank/DDBJ databases">
        <title>FDA/CDC Antimicrobial Resistant Isolate Bank Genome Sequencing.</title>
        <authorList>
            <person name="Benahmed F.H."/>
            <person name="Lutgring J.D."/>
            <person name="Yoo B."/>
            <person name="Machado M."/>
            <person name="Brown A."/>
            <person name="McAllister G."/>
            <person name="Perry A."/>
            <person name="Halpin A.L."/>
            <person name="Vavikolanu K."/>
            <person name="Ott S."/>
            <person name="Zhao X."/>
            <person name="Tallon L.J."/>
            <person name="Sadzewicz L."/>
            <person name="Aluvathingal J."/>
            <person name="Nadendla S."/>
            <person name="Voskania-kordi A."/>
            <person name="Simonyan V."/>
            <person name="Patel J."/>
            <person name="Shawar R.M."/>
        </authorList>
    </citation>
    <scope>NUCLEOTIDE SEQUENCE [LARGE SCALE GENOMIC DNA]</scope>
    <source>
        <strain evidence="3 4">AR_0356</strain>
    </source>
</reference>
<dbReference type="Gene3D" id="3.30.750.140">
    <property type="match status" value="1"/>
</dbReference>
<evidence type="ECO:0000259" key="2">
    <source>
        <dbReference type="Pfam" id="PF02120"/>
    </source>
</evidence>
<dbReference type="GeneID" id="77221940"/>
<sequence length="428" mass="44089">MAVAPGVLLPPTPDVKPKSAAPKSPQKTPEPSNDKTSSFSDVYAKETARKPAERTDGPSKGSRDKPRDAGKDAAEAPPADAARQPAVAEDGKSLPADGQASADDGEKTETPADPLQLLGLGGAVPLLDESTQAALLPPAVPSASSAPASLTEASSDPTLVKLNGVPAVSMALEQGAQDAAQAAKGGPAKSTDPRQADLGDALASLTSDSLTRAVDGKALEAQLQQTAEPALASAASESLLESKAEPRGEPFAAKLNGLTQAMAQQALTNRPVNGTVPGQPVAMQQNGWSEAVVDRVMWMSSQNLKSAEIQLDPAELGRLDVRIHMTADQTQVTFASPNAGVRDALESQMHRLRDMFSQQGMNQLDVNVSDQSLARGWQGQQQGGEGGSARGRGFAGEAAGDEETLVGVSEIRGRPGSAAARGLVDYYA</sequence>
<feature type="region of interest" description="Disordered" evidence="1">
    <location>
        <begin position="176"/>
        <end position="195"/>
    </location>
</feature>
<feature type="compositionally biased region" description="Polar residues" evidence="1">
    <location>
        <begin position="26"/>
        <end position="40"/>
    </location>
</feature>
<dbReference type="Pfam" id="PF02120">
    <property type="entry name" value="Flg_hook"/>
    <property type="match status" value="1"/>
</dbReference>
<feature type="domain" description="Flagellar hook-length control protein-like C-terminal" evidence="2">
    <location>
        <begin position="294"/>
        <end position="372"/>
    </location>
</feature>
<evidence type="ECO:0000256" key="1">
    <source>
        <dbReference type="SAM" id="MobiDB-lite"/>
    </source>
</evidence>
<keyword evidence="4" id="KW-1185">Reference proteome</keyword>
<dbReference type="EMBL" id="CP027169">
    <property type="protein sequence ID" value="AVK08029.1"/>
    <property type="molecule type" value="Genomic_DNA"/>
</dbReference>
<feature type="region of interest" description="Disordered" evidence="1">
    <location>
        <begin position="1"/>
        <end position="118"/>
    </location>
</feature>
<keyword evidence="3" id="KW-0282">Flagellum</keyword>
<feature type="compositionally biased region" description="Low complexity" evidence="1">
    <location>
        <begin position="176"/>
        <end position="188"/>
    </location>
</feature>
<gene>
    <name evidence="3" type="ORF">CSB93_5182</name>
</gene>
<protein>
    <submittedName>
        <fullName evidence="3">Flagellar hook-length control FliK family protein</fullName>
    </submittedName>
</protein>
<dbReference type="PANTHER" id="PTHR37533">
    <property type="entry name" value="FLAGELLAR HOOK-LENGTH CONTROL PROTEIN"/>
    <property type="match status" value="1"/>
</dbReference>
<feature type="region of interest" description="Disordered" evidence="1">
    <location>
        <begin position="376"/>
        <end position="395"/>
    </location>
</feature>
<evidence type="ECO:0000313" key="3">
    <source>
        <dbReference type="EMBL" id="AVK08029.1"/>
    </source>
</evidence>
<dbReference type="RefSeq" id="WP_034082872.1">
    <property type="nucleotide sequence ID" value="NZ_CP020560.1"/>
</dbReference>
<accession>A0A2R3J1H7</accession>
<organism evidence="3 4">
    <name type="scientific">Pseudomonas paraeruginosa</name>
    <dbReference type="NCBI Taxonomy" id="2994495"/>
    <lineage>
        <taxon>Bacteria</taxon>
        <taxon>Pseudomonadati</taxon>
        <taxon>Pseudomonadota</taxon>
        <taxon>Gammaproteobacteria</taxon>
        <taxon>Pseudomonadales</taxon>
        <taxon>Pseudomonadaceae</taxon>
        <taxon>Pseudomonas</taxon>
    </lineage>
</organism>
<dbReference type="AlphaFoldDB" id="A0A2R3J1H7"/>